<evidence type="ECO:0000259" key="7">
    <source>
        <dbReference type="Pfam" id="PF01077"/>
    </source>
</evidence>
<keyword evidence="4" id="KW-0560">Oxidoreductase</keyword>
<dbReference type="InterPro" id="IPR005117">
    <property type="entry name" value="NiRdtase/SiRdtase_haem-b_fer"/>
</dbReference>
<dbReference type="Proteomes" id="UP001054892">
    <property type="component" value="Unassembled WGS sequence"/>
</dbReference>
<dbReference type="GO" id="GO:0051539">
    <property type="term" value="F:4 iron, 4 sulfur cluster binding"/>
    <property type="evidence" value="ECO:0007669"/>
    <property type="project" value="UniProtKB-KW"/>
</dbReference>
<evidence type="ECO:0000259" key="8">
    <source>
        <dbReference type="Pfam" id="PF03460"/>
    </source>
</evidence>
<feature type="domain" description="Nitrite/sulphite reductase 4Fe-4S" evidence="7">
    <location>
        <begin position="112"/>
        <end position="260"/>
    </location>
</feature>
<dbReference type="NCBIfam" id="TIGR02435">
    <property type="entry name" value="CobG"/>
    <property type="match status" value="1"/>
</dbReference>
<dbReference type="InterPro" id="IPR012798">
    <property type="entry name" value="Cbl_synth_CobG-like"/>
</dbReference>
<keyword evidence="3" id="KW-0479">Metal-binding</keyword>
<keyword evidence="6" id="KW-0411">Iron-sulfur</keyword>
<gene>
    <name evidence="9" type="ORF">TUM18999_08440</name>
    <name evidence="10" type="ORF">TUM20286_46710</name>
</gene>
<dbReference type="Pfam" id="PF03460">
    <property type="entry name" value="NIR_SIR_ferr"/>
    <property type="match status" value="2"/>
</dbReference>
<dbReference type="GO" id="GO:0016491">
    <property type="term" value="F:oxidoreductase activity"/>
    <property type="evidence" value="ECO:0007669"/>
    <property type="project" value="UniProtKB-KW"/>
</dbReference>
<dbReference type="KEGG" id="ptw:TUM18999_08440"/>
<dbReference type="SUPFAM" id="SSF55124">
    <property type="entry name" value="Nitrite/Sulfite reductase N-terminal domain-like"/>
    <property type="match status" value="2"/>
</dbReference>
<evidence type="ECO:0000256" key="4">
    <source>
        <dbReference type="ARBA" id="ARBA00023002"/>
    </source>
</evidence>
<dbReference type="Proteomes" id="UP000509383">
    <property type="component" value="Chromosome"/>
</dbReference>
<protein>
    <submittedName>
        <fullName evidence="9">Precorrin-3B synthase</fullName>
    </submittedName>
</protein>
<keyword evidence="5" id="KW-0408">Iron</keyword>
<keyword evidence="12" id="KW-1185">Reference proteome</keyword>
<evidence type="ECO:0000256" key="2">
    <source>
        <dbReference type="ARBA" id="ARBA00022617"/>
    </source>
</evidence>
<dbReference type="InterPro" id="IPR051329">
    <property type="entry name" value="NIR_SIR_4Fe-4S"/>
</dbReference>
<dbReference type="InterPro" id="IPR036136">
    <property type="entry name" value="Nit/Sulf_reduc_fer-like_dom_sf"/>
</dbReference>
<evidence type="ECO:0000256" key="5">
    <source>
        <dbReference type="ARBA" id="ARBA00023004"/>
    </source>
</evidence>
<dbReference type="InterPro" id="IPR045854">
    <property type="entry name" value="NO2/SO3_Rdtase_4Fe4S_sf"/>
</dbReference>
<dbReference type="PANTHER" id="PTHR32439:SF9">
    <property type="entry name" value="BLR3264 PROTEIN"/>
    <property type="match status" value="1"/>
</dbReference>
<keyword evidence="2" id="KW-0349">Heme</keyword>
<dbReference type="SUPFAM" id="SSF56014">
    <property type="entry name" value="Nitrite and sulphite reductase 4Fe-4S domain-like"/>
    <property type="match status" value="2"/>
</dbReference>
<reference evidence="9 11" key="1">
    <citation type="submission" date="2020-05" db="EMBL/GenBank/DDBJ databases">
        <title>Characterization of novel class B3 metallo-beta-lactamase from novel Pseudomonas species.</title>
        <authorList>
            <person name="Yamada K."/>
            <person name="Aoki K."/>
            <person name="Ishii Y."/>
        </authorList>
    </citation>
    <scope>NUCLEOTIDE SEQUENCE [LARGE SCALE GENOMIC DNA]</scope>
    <source>
        <strain evidence="9 11">TUM18999</strain>
        <strain evidence="10 12">TUM20286</strain>
    </source>
</reference>
<dbReference type="EMBL" id="AP023189">
    <property type="protein sequence ID" value="BCG22653.1"/>
    <property type="molecule type" value="Genomic_DNA"/>
</dbReference>
<dbReference type="GO" id="GO:0046872">
    <property type="term" value="F:metal ion binding"/>
    <property type="evidence" value="ECO:0007669"/>
    <property type="project" value="UniProtKB-KW"/>
</dbReference>
<feature type="domain" description="Nitrite/Sulfite reductase ferredoxin-like" evidence="8">
    <location>
        <begin position="282"/>
        <end position="347"/>
    </location>
</feature>
<dbReference type="Pfam" id="PF01077">
    <property type="entry name" value="NIR_SIR"/>
    <property type="match status" value="1"/>
</dbReference>
<sequence>MRGDTVAAATDPVTTVNHAPSSAPSVRPSACPGLLRIVPAKDGGICRIKLPCGRLQAGAAEALALAAHGYSGGVLEATNRANLQIRGVHPGREQALIAELLAIGLGAATPGADDVRNLMVSPAAGLDPSALQDVRPLATRLLALLEDNPRFHALSPKFALLLDGGEGLAMLDHPNDIWLAAMEPGKDGLFAFGLAGCPPREASDPPALAAVPGARVPALVEALLELFLERAAPQQARMRDLLGSLGADQLLAELRQRLPFPLLDAGGWRRAATDLRPIGVLPQAQAGLWLVGALPPLGRLQAGQLLALAELARRHGDGSLHVTPWQSVLLPNVPERETAPLLAGLAALGLCTEADAPLARLQACTGSAGCAKGLADTKADALTLAATLPDGARVHLCGCPRSCAAAHVAPLTLLATGDGHYDLYRRDDGAGGFGRPLARDLDIHAAAAWLAAAPDSWSSTE</sequence>
<evidence type="ECO:0000313" key="10">
    <source>
        <dbReference type="EMBL" id="GJN54919.1"/>
    </source>
</evidence>
<dbReference type="EMBL" id="BQKM01000014">
    <property type="protein sequence ID" value="GJN54919.1"/>
    <property type="molecule type" value="Genomic_DNA"/>
</dbReference>
<dbReference type="AlphaFoldDB" id="A0A6J4DYH9"/>
<dbReference type="Gene3D" id="3.30.413.10">
    <property type="entry name" value="Sulfite Reductase Hemoprotein, domain 1"/>
    <property type="match status" value="2"/>
</dbReference>
<name>A0A6J4DYH9_9PSED</name>
<dbReference type="GO" id="GO:0020037">
    <property type="term" value="F:heme binding"/>
    <property type="evidence" value="ECO:0007669"/>
    <property type="project" value="InterPro"/>
</dbReference>
<dbReference type="InterPro" id="IPR006067">
    <property type="entry name" value="NO2/SO3_Rdtase_4Fe4S_dom"/>
</dbReference>
<proteinExistence type="predicted"/>
<evidence type="ECO:0000256" key="1">
    <source>
        <dbReference type="ARBA" id="ARBA00022485"/>
    </source>
</evidence>
<keyword evidence="1" id="KW-0004">4Fe-4S</keyword>
<evidence type="ECO:0000256" key="6">
    <source>
        <dbReference type="ARBA" id="ARBA00023014"/>
    </source>
</evidence>
<dbReference type="PANTHER" id="PTHR32439">
    <property type="entry name" value="FERREDOXIN--NITRITE REDUCTASE, CHLOROPLASTIC"/>
    <property type="match status" value="1"/>
</dbReference>
<accession>A0A6J4DYH9</accession>
<evidence type="ECO:0000313" key="9">
    <source>
        <dbReference type="EMBL" id="BCG22653.1"/>
    </source>
</evidence>
<organism evidence="9 11">
    <name type="scientific">Pseudomonas tohonis</name>
    <dbReference type="NCBI Taxonomy" id="2725477"/>
    <lineage>
        <taxon>Bacteria</taxon>
        <taxon>Pseudomonadati</taxon>
        <taxon>Pseudomonadota</taxon>
        <taxon>Gammaproteobacteria</taxon>
        <taxon>Pseudomonadales</taxon>
        <taxon>Pseudomonadaceae</taxon>
        <taxon>Pseudomonas</taxon>
    </lineage>
</organism>
<dbReference type="Gene3D" id="3.90.480.10">
    <property type="entry name" value="Sulfite Reductase Hemoprotein,Domain 2"/>
    <property type="match status" value="1"/>
</dbReference>
<evidence type="ECO:0000256" key="3">
    <source>
        <dbReference type="ARBA" id="ARBA00022723"/>
    </source>
</evidence>
<evidence type="ECO:0000313" key="12">
    <source>
        <dbReference type="Proteomes" id="UP001054892"/>
    </source>
</evidence>
<feature type="domain" description="Nitrite/Sulfite reductase ferredoxin-like" evidence="8">
    <location>
        <begin position="41"/>
        <end position="102"/>
    </location>
</feature>
<evidence type="ECO:0000313" key="11">
    <source>
        <dbReference type="Proteomes" id="UP000509383"/>
    </source>
</evidence>